<feature type="signal peptide" evidence="1">
    <location>
        <begin position="1"/>
        <end position="31"/>
    </location>
</feature>
<dbReference type="Proteomes" id="UP001228581">
    <property type="component" value="Unassembled WGS sequence"/>
</dbReference>
<organism evidence="2 3">
    <name type="scientific">Xanthocytophaga flava</name>
    <dbReference type="NCBI Taxonomy" id="3048013"/>
    <lineage>
        <taxon>Bacteria</taxon>
        <taxon>Pseudomonadati</taxon>
        <taxon>Bacteroidota</taxon>
        <taxon>Cytophagia</taxon>
        <taxon>Cytophagales</taxon>
        <taxon>Rhodocytophagaceae</taxon>
        <taxon>Xanthocytophaga</taxon>
    </lineage>
</organism>
<dbReference type="RefSeq" id="WP_314004619.1">
    <property type="nucleotide sequence ID" value="NZ_JASJOT010000043.1"/>
</dbReference>
<proteinExistence type="predicted"/>
<feature type="chain" id="PRO_5045604919" description="TonB C-terminal domain-containing protein" evidence="1">
    <location>
        <begin position="32"/>
        <end position="190"/>
    </location>
</feature>
<name>A0ABT7CX41_9BACT</name>
<accession>A0ABT7CX41</accession>
<evidence type="ECO:0000313" key="2">
    <source>
        <dbReference type="EMBL" id="MDJ1498302.1"/>
    </source>
</evidence>
<sequence length="190" mass="20779">MTTIQYSFLPKKLLFQIVFLSFVLAGLSVQAQTTKQTSPKTAFTLNYEGRDLKGFLEKETRYPASIGEVTDSCKALVVSACVSFVVDAGGKVSTISFSDNAHPSIQTELKRVLNKTINHWKATGAVKHQTMILPLIFQRRDCIDKTVDGLKGGQYQNSHKAVFDFIYTKSSTGKAVILPTLEVVGGKAVG</sequence>
<protein>
    <recommendedName>
        <fullName evidence="4">TonB C-terminal domain-containing protein</fullName>
    </recommendedName>
</protein>
<evidence type="ECO:0000256" key="1">
    <source>
        <dbReference type="SAM" id="SignalP"/>
    </source>
</evidence>
<reference evidence="2 3" key="1">
    <citation type="submission" date="2023-05" db="EMBL/GenBank/DDBJ databases">
        <authorList>
            <person name="Zhang X."/>
        </authorList>
    </citation>
    <scope>NUCLEOTIDE SEQUENCE [LARGE SCALE GENOMIC DNA]</scope>
    <source>
        <strain evidence="2 3">DM2B3-1</strain>
    </source>
</reference>
<evidence type="ECO:0008006" key="4">
    <source>
        <dbReference type="Google" id="ProtNLM"/>
    </source>
</evidence>
<gene>
    <name evidence="2" type="ORF">QNI19_35535</name>
</gene>
<keyword evidence="1" id="KW-0732">Signal</keyword>
<evidence type="ECO:0000313" key="3">
    <source>
        <dbReference type="Proteomes" id="UP001228581"/>
    </source>
</evidence>
<dbReference type="EMBL" id="JASJOT010000043">
    <property type="protein sequence ID" value="MDJ1498302.1"/>
    <property type="molecule type" value="Genomic_DNA"/>
</dbReference>
<keyword evidence="3" id="KW-1185">Reference proteome</keyword>
<comment type="caution">
    <text evidence="2">The sequence shown here is derived from an EMBL/GenBank/DDBJ whole genome shotgun (WGS) entry which is preliminary data.</text>
</comment>